<dbReference type="SUPFAM" id="SSF57756">
    <property type="entry name" value="Retrovirus zinc finger-like domains"/>
    <property type="match status" value="1"/>
</dbReference>
<feature type="domain" description="CCHC-type" evidence="4">
    <location>
        <begin position="476"/>
        <end position="490"/>
    </location>
</feature>
<feature type="region of interest" description="Disordered" evidence="3">
    <location>
        <begin position="795"/>
        <end position="823"/>
    </location>
</feature>
<evidence type="ECO:0000256" key="1">
    <source>
        <dbReference type="PROSITE-ProRule" id="PRU00047"/>
    </source>
</evidence>
<dbReference type="PANTHER" id="PTHR11439:SF463">
    <property type="entry name" value="REVERSE TRANSCRIPTASE TY1_COPIA-TYPE DOMAIN-CONTAINING PROTEIN"/>
    <property type="match status" value="1"/>
</dbReference>
<dbReference type="InterPro" id="IPR013103">
    <property type="entry name" value="RVT_2"/>
</dbReference>
<evidence type="ECO:0000259" key="4">
    <source>
        <dbReference type="PROSITE" id="PS50158"/>
    </source>
</evidence>
<proteinExistence type="predicted"/>
<evidence type="ECO:0000259" key="5">
    <source>
        <dbReference type="PROSITE" id="PS50994"/>
    </source>
</evidence>
<dbReference type="SUPFAM" id="SSF53098">
    <property type="entry name" value="Ribonuclease H-like"/>
    <property type="match status" value="1"/>
</dbReference>
<dbReference type="Pfam" id="PF00665">
    <property type="entry name" value="rve"/>
    <property type="match status" value="1"/>
</dbReference>
<dbReference type="Gene3D" id="3.30.420.10">
    <property type="entry name" value="Ribonuclease H-like superfamily/Ribonuclease H"/>
    <property type="match status" value="1"/>
</dbReference>
<keyword evidence="2" id="KW-0175">Coiled coil</keyword>
<evidence type="ECO:0000256" key="3">
    <source>
        <dbReference type="SAM" id="MobiDB-lite"/>
    </source>
</evidence>
<dbReference type="Pfam" id="PF07727">
    <property type="entry name" value="RVT_2"/>
    <property type="match status" value="2"/>
</dbReference>
<dbReference type="CDD" id="cd09272">
    <property type="entry name" value="RNase_HI_RT_Ty1"/>
    <property type="match status" value="2"/>
</dbReference>
<protein>
    <submittedName>
        <fullName evidence="6">Retrotransposon protein, putative, Ty1-copia subclass</fullName>
    </submittedName>
</protein>
<gene>
    <name evidence="6" type="ORF">Tci_008031</name>
</gene>
<keyword evidence="1" id="KW-0862">Zinc</keyword>
<feature type="region of interest" description="Disordered" evidence="3">
    <location>
        <begin position="420"/>
        <end position="472"/>
    </location>
</feature>
<dbReference type="InterPro" id="IPR036875">
    <property type="entry name" value="Znf_CCHC_sf"/>
</dbReference>
<dbReference type="GO" id="GO:0015074">
    <property type="term" value="P:DNA integration"/>
    <property type="evidence" value="ECO:0007669"/>
    <property type="project" value="InterPro"/>
</dbReference>
<feature type="compositionally biased region" description="Basic residues" evidence="3">
    <location>
        <begin position="425"/>
        <end position="444"/>
    </location>
</feature>
<evidence type="ECO:0000313" key="6">
    <source>
        <dbReference type="EMBL" id="GEU36053.1"/>
    </source>
</evidence>
<dbReference type="SMART" id="SM00343">
    <property type="entry name" value="ZnF_C2HC"/>
    <property type="match status" value="1"/>
</dbReference>
<dbReference type="Pfam" id="PF13976">
    <property type="entry name" value="gag_pre-integrs"/>
    <property type="match status" value="2"/>
</dbReference>
<dbReference type="PANTHER" id="PTHR11439">
    <property type="entry name" value="GAG-POL-RELATED RETROTRANSPOSON"/>
    <property type="match status" value="1"/>
</dbReference>
<dbReference type="PROSITE" id="PS50158">
    <property type="entry name" value="ZF_CCHC"/>
    <property type="match status" value="1"/>
</dbReference>
<keyword evidence="1" id="KW-0479">Metal-binding</keyword>
<dbReference type="InterPro" id="IPR012337">
    <property type="entry name" value="RNaseH-like_sf"/>
</dbReference>
<dbReference type="GO" id="GO:0003676">
    <property type="term" value="F:nucleic acid binding"/>
    <property type="evidence" value="ECO:0007669"/>
    <property type="project" value="InterPro"/>
</dbReference>
<dbReference type="Gene3D" id="4.10.60.10">
    <property type="entry name" value="Zinc finger, CCHC-type"/>
    <property type="match status" value="1"/>
</dbReference>
<name>A0A6L2JGA0_TANCI</name>
<feature type="compositionally biased region" description="Polar residues" evidence="3">
    <location>
        <begin position="2289"/>
        <end position="2303"/>
    </location>
</feature>
<dbReference type="InterPro" id="IPR001584">
    <property type="entry name" value="Integrase_cat-core"/>
</dbReference>
<comment type="caution">
    <text evidence="6">The sequence shown here is derived from an EMBL/GenBank/DDBJ whole genome shotgun (WGS) entry which is preliminary data.</text>
</comment>
<dbReference type="GO" id="GO:0008270">
    <property type="term" value="F:zinc ion binding"/>
    <property type="evidence" value="ECO:0007669"/>
    <property type="project" value="UniProtKB-KW"/>
</dbReference>
<feature type="region of interest" description="Disordered" evidence="3">
    <location>
        <begin position="2267"/>
        <end position="2303"/>
    </location>
</feature>
<reference evidence="6" key="1">
    <citation type="journal article" date="2019" name="Sci. Rep.">
        <title>Draft genome of Tanacetum cinerariifolium, the natural source of mosquito coil.</title>
        <authorList>
            <person name="Yamashiro T."/>
            <person name="Shiraishi A."/>
            <person name="Satake H."/>
            <person name="Nakayama K."/>
        </authorList>
    </citation>
    <scope>NUCLEOTIDE SEQUENCE</scope>
</reference>
<feature type="coiled-coil region" evidence="2">
    <location>
        <begin position="1616"/>
        <end position="1643"/>
    </location>
</feature>
<dbReference type="PROSITE" id="PS50994">
    <property type="entry name" value="INTEGRASE"/>
    <property type="match status" value="1"/>
</dbReference>
<dbReference type="EMBL" id="BKCJ010000764">
    <property type="protein sequence ID" value="GEU36053.1"/>
    <property type="molecule type" value="Genomic_DNA"/>
</dbReference>
<feature type="region of interest" description="Disordered" evidence="3">
    <location>
        <begin position="2320"/>
        <end position="2339"/>
    </location>
</feature>
<dbReference type="Pfam" id="PF22936">
    <property type="entry name" value="Pol_BBD"/>
    <property type="match status" value="2"/>
</dbReference>
<dbReference type="InterPro" id="IPR001878">
    <property type="entry name" value="Znf_CCHC"/>
</dbReference>
<dbReference type="InterPro" id="IPR025724">
    <property type="entry name" value="GAG-pre-integrase_dom"/>
</dbReference>
<feature type="compositionally biased region" description="Polar residues" evidence="3">
    <location>
        <begin position="3177"/>
        <end position="3193"/>
    </location>
</feature>
<feature type="domain" description="Integrase catalytic" evidence="5">
    <location>
        <begin position="2108"/>
        <end position="2279"/>
    </location>
</feature>
<evidence type="ECO:0000256" key="2">
    <source>
        <dbReference type="SAM" id="Coils"/>
    </source>
</evidence>
<accession>A0A6L2JGA0</accession>
<dbReference type="InterPro" id="IPR054722">
    <property type="entry name" value="PolX-like_BBD"/>
</dbReference>
<organism evidence="6">
    <name type="scientific">Tanacetum cinerariifolium</name>
    <name type="common">Dalmatian daisy</name>
    <name type="synonym">Chrysanthemum cinerariifolium</name>
    <dbReference type="NCBI Taxonomy" id="118510"/>
    <lineage>
        <taxon>Eukaryota</taxon>
        <taxon>Viridiplantae</taxon>
        <taxon>Streptophyta</taxon>
        <taxon>Embryophyta</taxon>
        <taxon>Tracheophyta</taxon>
        <taxon>Spermatophyta</taxon>
        <taxon>Magnoliopsida</taxon>
        <taxon>eudicotyledons</taxon>
        <taxon>Gunneridae</taxon>
        <taxon>Pentapetalae</taxon>
        <taxon>asterids</taxon>
        <taxon>campanulids</taxon>
        <taxon>Asterales</taxon>
        <taxon>Asteraceae</taxon>
        <taxon>Asteroideae</taxon>
        <taxon>Anthemideae</taxon>
        <taxon>Anthemidinae</taxon>
        <taxon>Tanacetum</taxon>
    </lineage>
</organism>
<feature type="region of interest" description="Disordered" evidence="3">
    <location>
        <begin position="3176"/>
        <end position="3211"/>
    </location>
</feature>
<dbReference type="InterPro" id="IPR036397">
    <property type="entry name" value="RNaseH_sf"/>
</dbReference>
<sequence length="3636" mass="412960">MKMKMKSLWSYIIDVAPNYNTCIPNRQTPNQITPPPGLKLRQQKILSSCCFRGLFLLLQHPAASYDSNVWPHNLGNVGGGVVLDFESLVVRLPSAEEESGDFGHNGVRVVLDFESSAVLLPLTNRGMQPMSLCNDTRSCDIMLCVRLRVQLPDMQKLICRWWNSDFQSFDSYDEWLSWFKSIRLGSKTKDVLEGVFYVSWWSLWDFRNQFLFATTKPQKNSIFDDIILRSFTCFYTNWSGYDLSVTSLFWPPEMKVEEVCSVHALKQDASNEERSLSAQSLVARARRRKISEKTQEFGKLIPGGHKMNTTEMFHAAFKSFFEKQKLTRSNFIDWYRQLRLVLLIEDKENYLEHLIPAAPVAPPGQQVPPEARAAHAAWVKGQKEELKAMYSKQAEQELLQTHEETLPKKDANPVLHAIRAGRVQKNQKNKSHKAGKGSHGKGKGKMGNALNNASFASKSKTPPPPKKDNPAKDAICHQCGEVGHWRRNCPVYLAELMKKKKLSPGASTSGIFTRELYSFPSKSWIYDTGCGTHICIITQGLRGSKKLKPGALSLYVGNGHRTAVEAIGTYHLELPSGLVIVLNICHYAPSITRGVISVSRLFDDGFINHFDDNNVISVYKNNLVYFKAVLRDGIYEIDMSCSNGNDNSMYAITNKRAKIDLESSLSWHYRLGHISKKRIEKLQHDGLLNSIDIESLGKCVSCMSGKMARKPYSHQVERAKDLLGLIHTDVCVPFKIVSRQEASYFVTFTDDFSRYGYVYLLKHKHEVFETFKNAEFFEFKLLDLKASGSVEDLELIHEEDTNPSIDTSLNKKEDDQEIDEPQSDINPIRKSFRIRRAPDRMCLYIDADEHELGDLGEPANYKAALLDPESKKWLDAMNVEMQSMKDNDKTDMDGAVYIFKARLVAKGFTQTYGVYYEETFSPVADIRAIRILIAIATYYDYEICQMDVKTAFLNGHLSEEVYMEQPKGFVNPKYPNHVCKLKRSIYRLKQASRQSNNRFDDEIKKFGFTQNPDEPYLGEAAYILGIKIYRDRSKRLIGLCQKAYIEKILKRFYMENSKRGTIPMQERLKLSKSQGASTHAEKQRMQNIPYASAVGSIMYAVRCTRPDVAFAQNMTSRFQQNPGEEHWTAIKNILKYIRNAKDMFLTGYVFVLNGGVVDWKSTKQSIFATSSTDAEYIAAFDASKEAVWIRKFISGLDIVPIIEEPISMYCDNTRSITIVKDDGVTKDARHFRAKVHYLRETIKLGMSVKCYSDSQVGAVGLWESKAQDSDSDVEEDQITRNEFMADLNAEYHERALLANQKRFYKRSGRVGSARKPLDKIKETCFACGKFDYKGKYKGLKAEMAILTKRIDDMTKGKSEKGKKEKGKSEKGLLAESFDWNDESVSSDNERSTKIRAFMAIVECAKVVKKVAKSDLDSDSSIRLKLCGKWSDFEQDWLRFVPDCVLSKTTFCLTEDLLLHFAKDKLCQTQNCIGFCLRDRPLMLATGRYPQWRSRFVRYIDTRPNDEALRKCILSGPYKPTTVLVQAVEATDDSPAVPEHTTVETPMNMSPENKAHFEAEKEAIHLILTGIRDEIYSTVDACQTTHETWEAIKRLQQEWSRFVTIVKQQHKLDKISHHKIFDILKQYQNEVNELRDERLARNANPLALVATAQASQDPYYQSSCQSGQFGNQRKVNVAAARKNVGSQKMLLCKQAEQGVPLQAEQYDWLADTDEKVDEQELEAHYSYMAKIQEVPTADSGTDSETVEQVQNDAGYNVFANELQHYEQSESVSNTCLVETNDSSVIPDSPDMCEDDIQNDQNDVESNDERVALASLIANLKLDTKLAEFEKYKVVNDRTIDYDKLERRLNESPDSVNSRTLNANAVCATCNKCLVDSNHFACVMKMLNDVNARTKKPNVVPISTRKPKSQVNKSVATSHKKKIVQLILFIVDSGCTKHMTGNLKLLCNFVEKFMGTVHFGNDQFAPILGYGDLVQGNVMINRVYYVEGLNHNLFSVGQFCDADLEVAFRKSTCFVRDLQGNDLLTGNHESNLYTISLQESTSSTPICLMARASPTQVWLWHRRLSHLNFDYINLLSKKDAVIGLPKLKYVKDQLYSSCELSKAKRSSFKSKAVPSSKGRLNLLHMNLCGPMRVASINWKKYIMVIADDYSRYTWTLFLRSKDETPEVLKEFLTMIQRNLQAPVITVRTDKGTEFLNKRLNAFFKEEGIEHQISTARTPKQNDVVERQNHTLSKGYHVYNKRTRMIAESIHIRFDEIKEVSETSVANNTSCLVPQPHKASDYDNPDPVPQRQDVSSSAHEHVSSQQELDLLFGPLYDEFFNAVSNPQDKQPSMNIQPTSEPSTHTYVHAEENNNDQAEKGEQVPDDKFTNPFYTPVQEVAESSSHNIGNSNVPTSNQPQVSEYRWTKDHPLEQIRRNPSRPVQTRRQLATYPEMCMYALTLSTAEPKNIKEAMADSVWIEAMQEELHQFDKPQVWELVDKPFGKTVIKLKWLWKNKKDEDQTVIRNKARLVANGYAQEEGIDFEESFALVACLEAVWIFIAYAAHTSFPIYQMDVKTAFLNGPLKEEQAPKAWYDELSKFLTSKGFTKGLQIHQSSRGIFINQAKYTLEILLKHGMDKGQSIGTPMATKPNLDADLSGNPVDQTDYRSKIRSLMYLTSSRPDIVQAVCFCARYQSRPTEKHLKEVKRIFRYLRGTINMGLWYPKGSSFELTAYTDVDHAGCIDSHKSTSGGIQFLGDKLVSWMSKKQNCTAMSSAEAEYVELSASCAQVMWMRTQLQDYGFNYNKIPLYYDSQTEYQLAAMFTKALSEDRFKYLVRRIVLRYDGDECDKGRMTTKIELTLEQLQQGVSNDILTRHHGPSDAMHNPSLPFEFLSTKTCLTCHGVPRNIVKALGKKGRRKEKISSKEVVLTKADESSSVLETEITSDSESECNTQEPLLPLLKLMGVAPSGTSENLISLKRQKNLMPVLNLSLKKADSSIEKVLLTLMEEDYLKKSVWYLNSGCSRHITGIKQYLHRYSKESGPKVVFGDDSSGYIEWNGLIMKKPLHLLQDWKPSGYSCLCIIHGFYGVSDGCKECILEWENLRGGKEYLKRLQILGGKLVCWSANKQSSVAMSSAEADNDLTLVKPHTITAASFQTPLAFEVPLTSHMLKVAKISKEPKQSLIPPSGEVNADDTADKTLSRASVQPVTQSKAPTNLKTKKKRISPSSKPKSPHKVRVILPKKQVTETRHADVTVAIVDATKSLVAVVPPKSNNNQPVLDQNVEEEVKDTGFVAMEEVAEDQSIEIPTVEKLLDEAIFELQEDSDSDLQSMPDDDLRFVSGFEAADSDDTYKNKVSKSDHIFQDDNAFVGRLSLPDHMDHISLVTITLKEQLPGLLSDALKDTLPQLIKDSIKSSILESIAEELSKFLYHKMRKSIRLRVRIGMKKVRDKLSACTSTVVTNSPHVQDLHIMFHDMVSLLEVTEVFRKANAEEGEWEKNNLDTPNLKTTKDCSKIHRSAVCNTSSKFSPTLPREPTPLRYPVKGKEVAIMKEQVNKLVTYQEGGFVLEMPKTKSFTTLVGPLSQEEFDNQIKELKRIKLMKGLSECKASESNIRRIRVKDIVKKVEDYLKTYSSAGMDISWYVEGIRRETQFTLKARQKMI</sequence>
<keyword evidence="1" id="KW-0863">Zinc-finger</keyword>